<dbReference type="EMBL" id="AZIM01006672">
    <property type="protein sequence ID" value="ETE58478.1"/>
    <property type="molecule type" value="Genomic_DNA"/>
</dbReference>
<protein>
    <submittedName>
        <fullName evidence="2">Uncharacterized protein</fullName>
    </submittedName>
</protein>
<proteinExistence type="predicted"/>
<sequence>MKEEREGEKETGKERRKKEREGGREEGREKRREGKKEGRKKGKNEERRGRKEGNKERKRKEGRYRLAEERKGREGGRKRKEGKKGGEEKGGRAWHRRPRLDSPPSSDKGGGLHLVHHASRHGLQVPPGLLLIAHPGEGRGGEGRGTTKGPGEGASFPGCPFPLLLLLPPPASHSLNDQVTRSSRPKLWSCNPVIEAESTTLEPGLKDAHATQL</sequence>
<feature type="non-terminal residue" evidence="2">
    <location>
        <position position="1"/>
    </location>
</feature>
<reference evidence="2 3" key="1">
    <citation type="journal article" date="2013" name="Proc. Natl. Acad. Sci. U.S.A.">
        <title>The king cobra genome reveals dynamic gene evolution and adaptation in the snake venom system.</title>
        <authorList>
            <person name="Vonk F.J."/>
            <person name="Casewell N.R."/>
            <person name="Henkel C.V."/>
            <person name="Heimberg A.M."/>
            <person name="Jansen H.J."/>
            <person name="McCleary R.J."/>
            <person name="Kerkkamp H.M."/>
            <person name="Vos R.A."/>
            <person name="Guerreiro I."/>
            <person name="Calvete J.J."/>
            <person name="Wuster W."/>
            <person name="Woods A.E."/>
            <person name="Logan J.M."/>
            <person name="Harrison R.A."/>
            <person name="Castoe T.A."/>
            <person name="de Koning A.P."/>
            <person name="Pollock D.D."/>
            <person name="Yandell M."/>
            <person name="Calderon D."/>
            <person name="Renjifo C."/>
            <person name="Currier R.B."/>
            <person name="Salgado D."/>
            <person name="Pla D."/>
            <person name="Sanz L."/>
            <person name="Hyder A.S."/>
            <person name="Ribeiro J.M."/>
            <person name="Arntzen J.W."/>
            <person name="van den Thillart G.E."/>
            <person name="Boetzer M."/>
            <person name="Pirovano W."/>
            <person name="Dirks R.P."/>
            <person name="Spaink H.P."/>
            <person name="Duboule D."/>
            <person name="McGlinn E."/>
            <person name="Kini R.M."/>
            <person name="Richardson M.K."/>
        </authorList>
    </citation>
    <scope>NUCLEOTIDE SEQUENCE</scope>
    <source>
        <tissue evidence="2">Blood</tissue>
    </source>
</reference>
<feature type="compositionally biased region" description="Gly residues" evidence="1">
    <location>
        <begin position="143"/>
        <end position="152"/>
    </location>
</feature>
<evidence type="ECO:0000313" key="3">
    <source>
        <dbReference type="Proteomes" id="UP000018936"/>
    </source>
</evidence>
<dbReference type="Proteomes" id="UP000018936">
    <property type="component" value="Unassembled WGS sequence"/>
</dbReference>
<gene>
    <name evidence="2" type="ORF">L345_15797</name>
</gene>
<keyword evidence="3" id="KW-1185">Reference proteome</keyword>
<feature type="compositionally biased region" description="Basic and acidic residues" evidence="1">
    <location>
        <begin position="63"/>
        <end position="75"/>
    </location>
</feature>
<feature type="compositionally biased region" description="Basic and acidic residues" evidence="1">
    <location>
        <begin position="43"/>
        <end position="55"/>
    </location>
</feature>
<feature type="region of interest" description="Disordered" evidence="1">
    <location>
        <begin position="129"/>
        <end position="156"/>
    </location>
</feature>
<evidence type="ECO:0000313" key="2">
    <source>
        <dbReference type="EMBL" id="ETE58478.1"/>
    </source>
</evidence>
<comment type="caution">
    <text evidence="2">The sequence shown here is derived from an EMBL/GenBank/DDBJ whole genome shotgun (WGS) entry which is preliminary data.</text>
</comment>
<evidence type="ECO:0000256" key="1">
    <source>
        <dbReference type="SAM" id="MobiDB-lite"/>
    </source>
</evidence>
<feature type="region of interest" description="Disordered" evidence="1">
    <location>
        <begin position="1"/>
        <end position="113"/>
    </location>
</feature>
<feature type="compositionally biased region" description="Basic and acidic residues" evidence="1">
    <location>
        <begin position="1"/>
        <end position="36"/>
    </location>
</feature>
<name>V8NA21_OPHHA</name>
<dbReference type="AlphaFoldDB" id="V8NA21"/>
<organism evidence="2 3">
    <name type="scientific">Ophiophagus hannah</name>
    <name type="common">King cobra</name>
    <name type="synonym">Naja hannah</name>
    <dbReference type="NCBI Taxonomy" id="8665"/>
    <lineage>
        <taxon>Eukaryota</taxon>
        <taxon>Metazoa</taxon>
        <taxon>Chordata</taxon>
        <taxon>Craniata</taxon>
        <taxon>Vertebrata</taxon>
        <taxon>Euteleostomi</taxon>
        <taxon>Lepidosauria</taxon>
        <taxon>Squamata</taxon>
        <taxon>Bifurcata</taxon>
        <taxon>Unidentata</taxon>
        <taxon>Episquamata</taxon>
        <taxon>Toxicofera</taxon>
        <taxon>Serpentes</taxon>
        <taxon>Colubroidea</taxon>
        <taxon>Elapidae</taxon>
        <taxon>Elapinae</taxon>
        <taxon>Ophiophagus</taxon>
    </lineage>
</organism>
<accession>V8NA21</accession>